<evidence type="ECO:0000313" key="1">
    <source>
        <dbReference type="EMBL" id="RJF94809.1"/>
    </source>
</evidence>
<name>A0A418WUI8_9PROT</name>
<keyword evidence="2" id="KW-1185">Reference proteome</keyword>
<dbReference type="OrthoDB" id="572526at2"/>
<comment type="caution">
    <text evidence="1">The sequence shown here is derived from an EMBL/GenBank/DDBJ whole genome shotgun (WGS) entry which is preliminary data.</text>
</comment>
<evidence type="ECO:0000313" key="2">
    <source>
        <dbReference type="Proteomes" id="UP000284605"/>
    </source>
</evidence>
<proteinExistence type="predicted"/>
<dbReference type="AlphaFoldDB" id="A0A418WUI8"/>
<dbReference type="Proteomes" id="UP000284605">
    <property type="component" value="Unassembled WGS sequence"/>
</dbReference>
<accession>A0A418WUI8</accession>
<reference evidence="1 2" key="1">
    <citation type="submission" date="2018-09" db="EMBL/GenBank/DDBJ databases">
        <authorList>
            <person name="Zhu H."/>
        </authorList>
    </citation>
    <scope>NUCLEOTIDE SEQUENCE [LARGE SCALE GENOMIC DNA]</scope>
    <source>
        <strain evidence="1 2">K1W22B-8</strain>
    </source>
</reference>
<protein>
    <submittedName>
        <fullName evidence="1">Capsid protein</fullName>
    </submittedName>
</protein>
<dbReference type="Gene3D" id="3.90.1690.10">
    <property type="entry name" value="phage-related protein like domain"/>
    <property type="match status" value="1"/>
</dbReference>
<dbReference type="EMBL" id="QYUK01000008">
    <property type="protein sequence ID" value="RJF94809.1"/>
    <property type="molecule type" value="Genomic_DNA"/>
</dbReference>
<dbReference type="InterPro" id="IPR053738">
    <property type="entry name" value="Lambda_capsid_assembly"/>
</dbReference>
<gene>
    <name evidence="1" type="ORF">D3874_03055</name>
</gene>
<dbReference type="RefSeq" id="WP_119776344.1">
    <property type="nucleotide sequence ID" value="NZ_QYUK01000008.1"/>
</dbReference>
<organism evidence="1 2">
    <name type="scientific">Oleomonas cavernae</name>
    <dbReference type="NCBI Taxonomy" id="2320859"/>
    <lineage>
        <taxon>Bacteria</taxon>
        <taxon>Pseudomonadati</taxon>
        <taxon>Pseudomonadota</taxon>
        <taxon>Alphaproteobacteria</taxon>
        <taxon>Acetobacterales</taxon>
        <taxon>Acetobacteraceae</taxon>
        <taxon>Oleomonas</taxon>
    </lineage>
</organism>
<sequence>MTGFPFPVDPELTGVVISYANGDLVADRVLPRISPLLSKQTFEWLKFEFGEQITIPDTTVGRKGEPNEVEFSATEDTSKTIDYGLDDVVPIDDVNNAPVGYNPLSHAAQGVMDLVLLDRERRVANSVFAAATYPVGNKVVLAGTSQWSHASSDPVAAITAAQDALIMRANVLVLGRPTWTALSTNPAILKAVHRNDGDKGIATRQAVADLFELDEIIVGSAFVNTAKKGQALAKARLWGKHAALIRRDGLASNKNGRATFGMTMQYGGKVAGQIPEPKTGLRGSIRVRAGESVKELITAPDLGYFFESAVA</sequence>